<dbReference type="InterPro" id="IPR011701">
    <property type="entry name" value="MFS"/>
</dbReference>
<dbReference type="GO" id="GO:0022857">
    <property type="term" value="F:transmembrane transporter activity"/>
    <property type="evidence" value="ECO:0007669"/>
    <property type="project" value="InterPro"/>
</dbReference>
<feature type="domain" description="Major facilitator superfamily (MFS) profile" evidence="6">
    <location>
        <begin position="84"/>
        <end position="508"/>
    </location>
</feature>
<gene>
    <name evidence="7" type="ORF">DB88DRAFT_487124</name>
</gene>
<feature type="transmembrane region" description="Helical" evidence="5">
    <location>
        <begin position="485"/>
        <end position="504"/>
    </location>
</feature>
<dbReference type="AlphaFoldDB" id="A0AAD9FRI4"/>
<keyword evidence="3 5" id="KW-1133">Transmembrane helix</keyword>
<dbReference type="GO" id="GO:0005886">
    <property type="term" value="C:plasma membrane"/>
    <property type="evidence" value="ECO:0007669"/>
    <property type="project" value="TreeGrafter"/>
</dbReference>
<evidence type="ECO:0000256" key="3">
    <source>
        <dbReference type="ARBA" id="ARBA00022989"/>
    </source>
</evidence>
<feature type="transmembrane region" description="Helical" evidence="5">
    <location>
        <begin position="418"/>
        <end position="444"/>
    </location>
</feature>
<feature type="transmembrane region" description="Helical" evidence="5">
    <location>
        <begin position="238"/>
        <end position="258"/>
    </location>
</feature>
<dbReference type="Proteomes" id="UP001182556">
    <property type="component" value="Unassembled WGS sequence"/>
</dbReference>
<dbReference type="Gene3D" id="1.20.1250.20">
    <property type="entry name" value="MFS general substrate transporter like domains"/>
    <property type="match status" value="1"/>
</dbReference>
<evidence type="ECO:0000256" key="1">
    <source>
        <dbReference type="ARBA" id="ARBA00004141"/>
    </source>
</evidence>
<organism evidence="7 8">
    <name type="scientific">Papiliotrema laurentii</name>
    <name type="common">Cryptococcus laurentii</name>
    <dbReference type="NCBI Taxonomy" id="5418"/>
    <lineage>
        <taxon>Eukaryota</taxon>
        <taxon>Fungi</taxon>
        <taxon>Dikarya</taxon>
        <taxon>Basidiomycota</taxon>
        <taxon>Agaricomycotina</taxon>
        <taxon>Tremellomycetes</taxon>
        <taxon>Tremellales</taxon>
        <taxon>Rhynchogastremaceae</taxon>
        <taxon>Papiliotrema</taxon>
    </lineage>
</organism>
<evidence type="ECO:0000256" key="2">
    <source>
        <dbReference type="ARBA" id="ARBA00022692"/>
    </source>
</evidence>
<feature type="transmembrane region" description="Helical" evidence="5">
    <location>
        <begin position="307"/>
        <end position="331"/>
    </location>
</feature>
<evidence type="ECO:0000259" key="6">
    <source>
        <dbReference type="PROSITE" id="PS50850"/>
    </source>
</evidence>
<evidence type="ECO:0000256" key="5">
    <source>
        <dbReference type="SAM" id="Phobius"/>
    </source>
</evidence>
<feature type="transmembrane region" description="Helical" evidence="5">
    <location>
        <begin position="391"/>
        <end position="412"/>
    </location>
</feature>
<sequence length="525" mass="57753">MSMSEKRSSIDLEAQLVFDRKLSAASEDQYPSTRSSSLTLVALPLDSPNGLKEKARADEPVLIAWDPLDPEHPFNWSKGKKMSVVFAGCFVTLLAGINATHIAIINPIASEYFRVTADQFTLSFTLYMIGVAWTPLFLAPLSELYGRNAIFQGSSLFVLLLSIPQATSSNFQGYLVARFFQGMASSVGASMVSGTVADMYRPKNRGTGMNIFTLLNFTGQAIGAVLFGWITPLVGVQWTYGILGFIAAFSCLLNVCMFKETRADILLARRARRLTAETGKQHVIKLDESKPNVLRLMQTSLFRPLKFLVTEPIVTAVSMWFGFAWGCVFMGGTSVTLTFEQYGWNRGQLGSAQVAVFIGGFLGFVSNYHQQYLYRRKAAKCGGQAPPEARLIWAAYGGLLFPLGLFAFAWTGRPSIPWIVPMIFLCLSYWGIACIFSAIFNYLADAYETYSSSAQAAQSVARNLIAAVLPLVARRMYKGMGYPQASSLVASIALVLSLAPFLLMKYGKILRQKSKVARSIEVESL</sequence>
<dbReference type="FunFam" id="1.20.1250.20:FF:000082">
    <property type="entry name" value="MFS multidrug transporter, putative"/>
    <property type="match status" value="1"/>
</dbReference>
<dbReference type="EMBL" id="JAODAN010000004">
    <property type="protein sequence ID" value="KAK1924866.1"/>
    <property type="molecule type" value="Genomic_DNA"/>
</dbReference>
<keyword evidence="2 5" id="KW-0812">Transmembrane</keyword>
<dbReference type="InterPro" id="IPR036259">
    <property type="entry name" value="MFS_trans_sf"/>
</dbReference>
<feature type="transmembrane region" description="Helical" evidence="5">
    <location>
        <begin position="351"/>
        <end position="370"/>
    </location>
</feature>
<evidence type="ECO:0000313" key="8">
    <source>
        <dbReference type="Proteomes" id="UP001182556"/>
    </source>
</evidence>
<comment type="caution">
    <text evidence="7">The sequence shown here is derived from an EMBL/GenBank/DDBJ whole genome shotgun (WGS) entry which is preliminary data.</text>
</comment>
<dbReference type="InterPro" id="IPR020846">
    <property type="entry name" value="MFS_dom"/>
</dbReference>
<accession>A0AAD9FRI4</accession>
<dbReference type="PANTHER" id="PTHR23502:SF134">
    <property type="entry name" value="MAJOR FACILITATOR SUPERFAMILY (MFS) PROFILE DOMAIN-CONTAINING PROTEIN-RELATED"/>
    <property type="match status" value="1"/>
</dbReference>
<name>A0AAD9FRI4_PAPLA</name>
<evidence type="ECO:0000313" key="7">
    <source>
        <dbReference type="EMBL" id="KAK1924866.1"/>
    </source>
</evidence>
<keyword evidence="4 5" id="KW-0472">Membrane</keyword>
<dbReference type="PROSITE" id="PS50850">
    <property type="entry name" value="MFS"/>
    <property type="match status" value="1"/>
</dbReference>
<comment type="subcellular location">
    <subcellularLocation>
        <location evidence="1">Membrane</location>
        <topology evidence="1">Multi-pass membrane protein</topology>
    </subcellularLocation>
</comment>
<evidence type="ECO:0000256" key="4">
    <source>
        <dbReference type="ARBA" id="ARBA00023136"/>
    </source>
</evidence>
<dbReference type="SUPFAM" id="SSF103473">
    <property type="entry name" value="MFS general substrate transporter"/>
    <property type="match status" value="1"/>
</dbReference>
<feature type="transmembrane region" description="Helical" evidence="5">
    <location>
        <begin position="124"/>
        <end position="142"/>
    </location>
</feature>
<feature type="transmembrane region" description="Helical" evidence="5">
    <location>
        <begin position="84"/>
        <end position="104"/>
    </location>
</feature>
<protein>
    <submittedName>
        <fullName evidence="7">MSF transporter</fullName>
    </submittedName>
</protein>
<reference evidence="7" key="1">
    <citation type="submission" date="2023-02" db="EMBL/GenBank/DDBJ databases">
        <title>Identification and recombinant expression of a fungal hydrolase from Papiliotrema laurentii that hydrolyzes apple cutin and clears colloidal polyester polyurethane.</title>
        <authorList>
            <consortium name="DOE Joint Genome Institute"/>
            <person name="Roman V.A."/>
            <person name="Bojanowski C."/>
            <person name="Crable B.R."/>
            <person name="Wagner D.N."/>
            <person name="Hung C.S."/>
            <person name="Nadeau L.J."/>
            <person name="Schratz L."/>
            <person name="Haridas S."/>
            <person name="Pangilinan J."/>
            <person name="Lipzen A."/>
            <person name="Na H."/>
            <person name="Yan M."/>
            <person name="Ng V."/>
            <person name="Grigoriev I.V."/>
            <person name="Spatafora J.W."/>
            <person name="Barlow D."/>
            <person name="Biffinger J."/>
            <person name="Kelley-Loughnane N."/>
            <person name="Varaljay V.A."/>
            <person name="Crookes-Goodson W.J."/>
        </authorList>
    </citation>
    <scope>NUCLEOTIDE SEQUENCE</scope>
    <source>
        <strain evidence="7">5307AH</strain>
    </source>
</reference>
<keyword evidence="8" id="KW-1185">Reference proteome</keyword>
<dbReference type="PANTHER" id="PTHR23502">
    <property type="entry name" value="MAJOR FACILITATOR SUPERFAMILY"/>
    <property type="match status" value="1"/>
</dbReference>
<proteinExistence type="predicted"/>
<feature type="transmembrane region" description="Helical" evidence="5">
    <location>
        <begin position="212"/>
        <end position="232"/>
    </location>
</feature>
<dbReference type="Pfam" id="PF07690">
    <property type="entry name" value="MFS_1"/>
    <property type="match status" value="1"/>
</dbReference>